<evidence type="ECO:0000313" key="6">
    <source>
        <dbReference type="Proteomes" id="UP000053268"/>
    </source>
</evidence>
<reference evidence="5 6" key="1">
    <citation type="journal article" date="2015" name="Nat. Commun.">
        <title>Outbred genome sequencing and CRISPR/Cas9 gene editing in butterflies.</title>
        <authorList>
            <person name="Li X."/>
            <person name="Fan D."/>
            <person name="Zhang W."/>
            <person name="Liu G."/>
            <person name="Zhang L."/>
            <person name="Zhao L."/>
            <person name="Fang X."/>
            <person name="Chen L."/>
            <person name="Dong Y."/>
            <person name="Chen Y."/>
            <person name="Ding Y."/>
            <person name="Zhao R."/>
            <person name="Feng M."/>
            <person name="Zhu Y."/>
            <person name="Feng Y."/>
            <person name="Jiang X."/>
            <person name="Zhu D."/>
            <person name="Xiang H."/>
            <person name="Feng X."/>
            <person name="Li S."/>
            <person name="Wang J."/>
            <person name="Zhang G."/>
            <person name="Kronforst M.R."/>
            <person name="Wang W."/>
        </authorList>
    </citation>
    <scope>NUCLEOTIDE SEQUENCE [LARGE SCALE GENOMIC DNA]</scope>
    <source>
        <strain evidence="5">Ya'a_city_454_Px</strain>
        <tissue evidence="5">Whole body</tissue>
    </source>
</reference>
<feature type="region of interest" description="Disordered" evidence="3">
    <location>
        <begin position="151"/>
        <end position="171"/>
    </location>
</feature>
<dbReference type="InterPro" id="IPR035979">
    <property type="entry name" value="RBD_domain_sf"/>
</dbReference>
<sequence>MSFPPRPPMVPYGIAPGVVTMPMATHVMVGAYSGTVTTGGGSGRGALLPAPKSGRTVPRHTNGKDHDGPAVTVFIGNISSRAPEAMIRALLSACGPVLSWKRVSTFGFCEFAGPEAALRCVRLLHDFPLADKKLLARTDGKMQGLVDTYKTEQRSRMAGEEAGGAGGAGGAEGAAGEADSYLDAAQRALDEAAQRRLADIVRDHQHEINNYELLQQEEAISKTARVLEEADISEEKRDVIHREIGKFRESMKVTASLSACTFLYVWGGGGGRGWGRGRGWGGGSGVAGQPATGECRGGRRVAAHDSPSTSQYIWTPTCSMCTHLNVTCHICNICNVSSFKRTKVMSEET</sequence>
<dbReference type="Proteomes" id="UP000053268">
    <property type="component" value="Unassembled WGS sequence"/>
</dbReference>
<dbReference type="InterPro" id="IPR034268">
    <property type="entry name" value="RBM25_RRM"/>
</dbReference>
<evidence type="ECO:0000256" key="2">
    <source>
        <dbReference type="PROSITE-ProRule" id="PRU00176"/>
    </source>
</evidence>
<dbReference type="Pfam" id="PF00076">
    <property type="entry name" value="RRM_1"/>
    <property type="match status" value="1"/>
</dbReference>
<dbReference type="PANTHER" id="PTHR18806">
    <property type="entry name" value="RBM25 PROTEIN"/>
    <property type="match status" value="1"/>
</dbReference>
<dbReference type="PROSITE" id="PS50102">
    <property type="entry name" value="RRM"/>
    <property type="match status" value="1"/>
</dbReference>
<keyword evidence="6" id="KW-1185">Reference proteome</keyword>
<dbReference type="GO" id="GO:0000381">
    <property type="term" value="P:regulation of alternative mRNA splicing, via spliceosome"/>
    <property type="evidence" value="ECO:0007669"/>
    <property type="project" value="TreeGrafter"/>
</dbReference>
<evidence type="ECO:0000313" key="5">
    <source>
        <dbReference type="EMBL" id="KPJ04528.1"/>
    </source>
</evidence>
<dbReference type="STRING" id="66420.A0A0N1I5G3"/>
<gene>
    <name evidence="5" type="ORF">RR46_01022</name>
</gene>
<dbReference type="InterPro" id="IPR052768">
    <property type="entry name" value="RBM25"/>
</dbReference>
<dbReference type="InterPro" id="IPR012677">
    <property type="entry name" value="Nucleotide-bd_a/b_plait_sf"/>
</dbReference>
<dbReference type="SMART" id="SM00360">
    <property type="entry name" value="RRM"/>
    <property type="match status" value="1"/>
</dbReference>
<dbReference type="GO" id="GO:0005681">
    <property type="term" value="C:spliceosomal complex"/>
    <property type="evidence" value="ECO:0007669"/>
    <property type="project" value="TreeGrafter"/>
</dbReference>
<feature type="domain" description="RRM" evidence="4">
    <location>
        <begin position="71"/>
        <end position="141"/>
    </location>
</feature>
<name>A0A0N1I5G3_PAPXU</name>
<dbReference type="CDD" id="cd12446">
    <property type="entry name" value="RRM_RBM25"/>
    <property type="match status" value="1"/>
</dbReference>
<dbReference type="EMBL" id="KQ458978">
    <property type="protein sequence ID" value="KPJ04528.1"/>
    <property type="molecule type" value="Genomic_DNA"/>
</dbReference>
<dbReference type="SUPFAM" id="SSF54928">
    <property type="entry name" value="RNA-binding domain, RBD"/>
    <property type="match status" value="1"/>
</dbReference>
<dbReference type="GO" id="GO:0003729">
    <property type="term" value="F:mRNA binding"/>
    <property type="evidence" value="ECO:0007669"/>
    <property type="project" value="TreeGrafter"/>
</dbReference>
<accession>A0A0N1I5G3</accession>
<dbReference type="AlphaFoldDB" id="A0A0N1I5G3"/>
<evidence type="ECO:0000256" key="3">
    <source>
        <dbReference type="SAM" id="MobiDB-lite"/>
    </source>
</evidence>
<dbReference type="Gene3D" id="3.30.70.330">
    <property type="match status" value="1"/>
</dbReference>
<proteinExistence type="predicted"/>
<evidence type="ECO:0000259" key="4">
    <source>
        <dbReference type="PROSITE" id="PS50102"/>
    </source>
</evidence>
<organism evidence="5 6">
    <name type="scientific">Papilio xuthus</name>
    <name type="common">Asian swallowtail butterfly</name>
    <dbReference type="NCBI Taxonomy" id="66420"/>
    <lineage>
        <taxon>Eukaryota</taxon>
        <taxon>Metazoa</taxon>
        <taxon>Ecdysozoa</taxon>
        <taxon>Arthropoda</taxon>
        <taxon>Hexapoda</taxon>
        <taxon>Insecta</taxon>
        <taxon>Pterygota</taxon>
        <taxon>Neoptera</taxon>
        <taxon>Endopterygota</taxon>
        <taxon>Lepidoptera</taxon>
        <taxon>Glossata</taxon>
        <taxon>Ditrysia</taxon>
        <taxon>Papilionoidea</taxon>
        <taxon>Papilionidae</taxon>
        <taxon>Papilioninae</taxon>
        <taxon>Papilio</taxon>
    </lineage>
</organism>
<feature type="region of interest" description="Disordered" evidence="3">
    <location>
        <begin position="42"/>
        <end position="68"/>
    </location>
</feature>
<dbReference type="InterPro" id="IPR000504">
    <property type="entry name" value="RRM_dom"/>
</dbReference>
<evidence type="ECO:0000256" key="1">
    <source>
        <dbReference type="ARBA" id="ARBA00022884"/>
    </source>
</evidence>
<keyword evidence="1 2" id="KW-0694">RNA-binding</keyword>
<dbReference type="PANTHER" id="PTHR18806:SF4">
    <property type="entry name" value="RNA-BINDING PROTEIN 25"/>
    <property type="match status" value="1"/>
</dbReference>
<protein>
    <submittedName>
        <fullName evidence="5">RNA-binding protein 25</fullName>
    </submittedName>
</protein>
<feature type="compositionally biased region" description="Gly residues" evidence="3">
    <location>
        <begin position="161"/>
        <end position="171"/>
    </location>
</feature>